<protein>
    <recommendedName>
        <fullName evidence="4">RINT-1 family protein</fullName>
    </recommendedName>
</protein>
<dbReference type="GO" id="GO:0006890">
    <property type="term" value="P:retrograde vesicle-mediated transport, Golgi to endoplasmic reticulum"/>
    <property type="evidence" value="ECO:0007669"/>
    <property type="project" value="InterPro"/>
</dbReference>
<evidence type="ECO:0000313" key="2">
    <source>
        <dbReference type="EMBL" id="KAF2835919.1"/>
    </source>
</evidence>
<dbReference type="EMBL" id="MU006106">
    <property type="protein sequence ID" value="KAF2835919.1"/>
    <property type="molecule type" value="Genomic_DNA"/>
</dbReference>
<dbReference type="Gene3D" id="1.20.58.1420">
    <property type="entry name" value="Dsl1p vesicle tethering complex, Tip20p subunit, domain B"/>
    <property type="match status" value="1"/>
</dbReference>
<feature type="region of interest" description="Disordered" evidence="1">
    <location>
        <begin position="59"/>
        <end position="85"/>
    </location>
</feature>
<dbReference type="GO" id="GO:0060628">
    <property type="term" value="P:regulation of ER to Golgi vesicle-mediated transport"/>
    <property type="evidence" value="ECO:0007669"/>
    <property type="project" value="TreeGrafter"/>
</dbReference>
<dbReference type="InterPro" id="IPR042044">
    <property type="entry name" value="EXOC6PINT-1/Sec15/Tip20_C_dom2"/>
</dbReference>
<dbReference type="Proteomes" id="UP000799429">
    <property type="component" value="Unassembled WGS sequence"/>
</dbReference>
<organism evidence="2 3">
    <name type="scientific">Patellaria atrata CBS 101060</name>
    <dbReference type="NCBI Taxonomy" id="1346257"/>
    <lineage>
        <taxon>Eukaryota</taxon>
        <taxon>Fungi</taxon>
        <taxon>Dikarya</taxon>
        <taxon>Ascomycota</taxon>
        <taxon>Pezizomycotina</taxon>
        <taxon>Dothideomycetes</taxon>
        <taxon>Dothideomycetes incertae sedis</taxon>
        <taxon>Patellariales</taxon>
        <taxon>Patellariaceae</taxon>
        <taxon>Patellaria</taxon>
    </lineage>
</organism>
<dbReference type="Pfam" id="PF04437">
    <property type="entry name" value="RINT1_TIP1"/>
    <property type="match status" value="1"/>
</dbReference>
<dbReference type="OrthoDB" id="2189254at2759"/>
<comment type="caution">
    <text evidence="2">The sequence shown here is derived from an EMBL/GenBank/DDBJ whole genome shotgun (WGS) entry which is preliminary data.</text>
</comment>
<evidence type="ECO:0008006" key="4">
    <source>
        <dbReference type="Google" id="ProtNLM"/>
    </source>
</evidence>
<evidence type="ECO:0000256" key="1">
    <source>
        <dbReference type="SAM" id="MobiDB-lite"/>
    </source>
</evidence>
<dbReference type="Gene3D" id="1.20.58.670">
    <property type="entry name" value="Dsl1p vesicle tethering complex, Tip20p subunit, domain D"/>
    <property type="match status" value="1"/>
</dbReference>
<dbReference type="GO" id="GO:0070939">
    <property type="term" value="C:Dsl1/NZR complex"/>
    <property type="evidence" value="ECO:0007669"/>
    <property type="project" value="InterPro"/>
</dbReference>
<gene>
    <name evidence="2" type="ORF">M501DRAFT_941214</name>
</gene>
<evidence type="ECO:0000313" key="3">
    <source>
        <dbReference type="Proteomes" id="UP000799429"/>
    </source>
</evidence>
<accession>A0A9P4VPW4</accession>
<dbReference type="PANTHER" id="PTHR13520">
    <property type="entry name" value="RAD50-INTERACTING PROTEIN 1 RINT-1"/>
    <property type="match status" value="1"/>
</dbReference>
<name>A0A9P4VPW4_9PEZI</name>
<dbReference type="InterPro" id="IPR007528">
    <property type="entry name" value="RINT1_Tip20"/>
</dbReference>
<sequence>MAATTTPWPNDHDHRVRVADYLDDRLQNLADLDTLDAIISNVRNQHVLLKKQLEEAESDLQHAKEASQSHDRTLRENARQFQKEQDGIDRRLRAIIQSDSSDDATLQLQSVLSKQHILDVTSAYFELLNEVENLSRESISQLGKSDEAAVESYRQLQLLVTKAVPLQDAAEGAAPQLLYHIREITDDLRNRIQAAFASDLDAILKKIFWPKKDVVLTGKLREEWSRSVGKLLDLQKQDLEEREHEVSSSRNFERRPIVLLPLEVLARPLEVRFKYHFDGDRPTNRLDKPEYFLSHITDLIDQYSPFLQDSLQPVLIEHFKGSDLAMNPIYIDATSAFITALLSILRTKVFSTLPKVGNEPQLLSHFIHELLSFDSTIRDEWKYDGGYGAIGWKGLSWEVLQEDNSIWFRRWLEVEKNFALKRYEDILSAPDAGELDYDSVDANVTKPSKAAIRVNDLLETVTEHYRPLSSFSQKIRFLIDIQIAIFDQYFNRLSSGLEAYLSMTTAIGRRVTGISKEEQLELQGIKGLDRLCRVYGSADYLERAMRDWSDDLFFLELWDELQDRARNSSRNNQNISRNLNLEEVAEKTSSSLGSDEDTGALFDSTATAYKGLRIRTEKIIVDNLAYNVAEALRPYRSSNPWSTLTTPPSTATSANLDPLLKYLNDTFKFLSRALGQVPLRRIARQVCGSVQTYLWDQVLMRHSFSTAGAAQLRTDLDAVVATIERHVGKGSAETGMRRVREGVRLIGLPIIAKSGDSSSRDIDELEGQGKVFGLWEVNNKVMKDNESARQILEEMSIEDLTESDARAVLERRIELGS</sequence>
<dbReference type="AlphaFoldDB" id="A0A9P4VPW4"/>
<keyword evidence="3" id="KW-1185">Reference proteome</keyword>
<dbReference type="PANTHER" id="PTHR13520:SF0">
    <property type="entry name" value="RAD50-INTERACTING PROTEIN 1"/>
    <property type="match status" value="1"/>
</dbReference>
<dbReference type="GO" id="GO:0006888">
    <property type="term" value="P:endoplasmic reticulum to Golgi vesicle-mediated transport"/>
    <property type="evidence" value="ECO:0007669"/>
    <property type="project" value="InterPro"/>
</dbReference>
<dbReference type="PROSITE" id="PS51386">
    <property type="entry name" value="RINT1_TIP20"/>
    <property type="match status" value="1"/>
</dbReference>
<dbReference type="InterPro" id="IPR042042">
    <property type="entry name" value="Tip20p_domB"/>
</dbReference>
<reference evidence="2" key="1">
    <citation type="journal article" date="2020" name="Stud. Mycol.">
        <title>101 Dothideomycetes genomes: a test case for predicting lifestyles and emergence of pathogens.</title>
        <authorList>
            <person name="Haridas S."/>
            <person name="Albert R."/>
            <person name="Binder M."/>
            <person name="Bloem J."/>
            <person name="Labutti K."/>
            <person name="Salamov A."/>
            <person name="Andreopoulos B."/>
            <person name="Baker S."/>
            <person name="Barry K."/>
            <person name="Bills G."/>
            <person name="Bluhm B."/>
            <person name="Cannon C."/>
            <person name="Castanera R."/>
            <person name="Culley D."/>
            <person name="Daum C."/>
            <person name="Ezra D."/>
            <person name="Gonzalez J."/>
            <person name="Henrissat B."/>
            <person name="Kuo A."/>
            <person name="Liang C."/>
            <person name="Lipzen A."/>
            <person name="Lutzoni F."/>
            <person name="Magnuson J."/>
            <person name="Mondo S."/>
            <person name="Nolan M."/>
            <person name="Ohm R."/>
            <person name="Pangilinan J."/>
            <person name="Park H.-J."/>
            <person name="Ramirez L."/>
            <person name="Alfaro M."/>
            <person name="Sun H."/>
            <person name="Tritt A."/>
            <person name="Yoshinaga Y."/>
            <person name="Zwiers L.-H."/>
            <person name="Turgeon B."/>
            <person name="Goodwin S."/>
            <person name="Spatafora J."/>
            <person name="Crous P."/>
            <person name="Grigoriev I."/>
        </authorList>
    </citation>
    <scope>NUCLEOTIDE SEQUENCE</scope>
    <source>
        <strain evidence="2">CBS 101060</strain>
    </source>
</reference>
<proteinExistence type="predicted"/>